<keyword evidence="3" id="KW-0597">Phosphoprotein</keyword>
<dbReference type="PANTHER" id="PTHR43711">
    <property type="entry name" value="TWO-COMPONENT HISTIDINE KINASE"/>
    <property type="match status" value="1"/>
</dbReference>
<keyword evidence="10" id="KW-0732">Signal</keyword>
<dbReference type="Gene3D" id="1.25.40.10">
    <property type="entry name" value="Tetratricopeptide repeat domain"/>
    <property type="match status" value="1"/>
</dbReference>
<dbReference type="CDD" id="cd00075">
    <property type="entry name" value="HATPase"/>
    <property type="match status" value="1"/>
</dbReference>
<keyword evidence="9" id="KW-0472">Membrane</keyword>
<evidence type="ECO:0000256" key="8">
    <source>
        <dbReference type="SAM" id="Coils"/>
    </source>
</evidence>
<keyword evidence="4" id="KW-0808">Transferase</keyword>
<feature type="repeat" description="TPR" evidence="7">
    <location>
        <begin position="201"/>
        <end position="234"/>
    </location>
</feature>
<dbReference type="RefSeq" id="WP_220252254.1">
    <property type="nucleotide sequence ID" value="NZ_JAICCF010000004.1"/>
</dbReference>
<dbReference type="CDD" id="cd00082">
    <property type="entry name" value="HisKA"/>
    <property type="match status" value="1"/>
</dbReference>
<reference evidence="12 13" key="1">
    <citation type="submission" date="2021-08" db="EMBL/GenBank/DDBJ databases">
        <title>The genome sequence of Chitinophaga sp. B61.</title>
        <authorList>
            <person name="Zhang X."/>
        </authorList>
    </citation>
    <scope>NUCLEOTIDE SEQUENCE [LARGE SCALE GENOMIC DNA]</scope>
    <source>
        <strain evidence="12 13">B61</strain>
    </source>
</reference>
<dbReference type="EMBL" id="JAICCF010000004">
    <property type="protein sequence ID" value="MBW8686924.1"/>
    <property type="molecule type" value="Genomic_DNA"/>
</dbReference>
<proteinExistence type="predicted"/>
<feature type="domain" description="Histidine kinase" evidence="11">
    <location>
        <begin position="425"/>
        <end position="640"/>
    </location>
</feature>
<evidence type="ECO:0000256" key="5">
    <source>
        <dbReference type="ARBA" id="ARBA00022777"/>
    </source>
</evidence>
<dbReference type="EC" id="2.7.13.3" evidence="2"/>
<protein>
    <recommendedName>
        <fullName evidence="2">histidine kinase</fullName>
        <ecNumber evidence="2">2.7.13.3</ecNumber>
    </recommendedName>
</protein>
<accession>A0ABS7GJI4</accession>
<dbReference type="Pfam" id="PF13424">
    <property type="entry name" value="TPR_12"/>
    <property type="match status" value="1"/>
</dbReference>
<dbReference type="InterPro" id="IPR005467">
    <property type="entry name" value="His_kinase_dom"/>
</dbReference>
<dbReference type="SUPFAM" id="SSF48452">
    <property type="entry name" value="TPR-like"/>
    <property type="match status" value="1"/>
</dbReference>
<evidence type="ECO:0000256" key="2">
    <source>
        <dbReference type="ARBA" id="ARBA00012438"/>
    </source>
</evidence>
<dbReference type="InterPro" id="IPR036097">
    <property type="entry name" value="HisK_dim/P_sf"/>
</dbReference>
<keyword evidence="5 12" id="KW-0418">Kinase</keyword>
<dbReference type="Gene3D" id="3.30.565.10">
    <property type="entry name" value="Histidine kinase-like ATPase, C-terminal domain"/>
    <property type="match status" value="1"/>
</dbReference>
<gene>
    <name evidence="12" type="ORF">K1Y79_21490</name>
</gene>
<evidence type="ECO:0000256" key="3">
    <source>
        <dbReference type="ARBA" id="ARBA00022553"/>
    </source>
</evidence>
<sequence>MRIVRTNSYTYILLASLCTATLQVFGQAPALPAHPTRDSVTVRLLNEEARHAFPKSAARTEHYAHAALALSDSLHFKPGMMWATRNLALAENMKGNLEKQLDLTINALKLAEELNDVYAIGVLNTDIGNVLVEQDLPRQALYYQKKALRIKQSLNQPAEIAKTLNSIGGSYIRLHILDSALHFMQESEKIKLALNDRRGLAVTYENIGLIYLEQQKYAEAFPYFKTSEEYYKESDNLNGIVKAHLNMGLAQTMLHQYEPAAAHLQNAAQLNKSLNNIRNSMIYHRNMAVLDSARGNYATALQNFKQFSNMNEEMFSLEKAKFIANTKEKYESEKKQHENQLLRKEQLLHLATIHQQRLLVIFCGILLLGLFVITAILYTMYRRQQDLYKQLNYRNNQVQQQNLIITEQNIALANGNQVKDKIFSVISHDLRSPLAILEGLLFLLRDKKMSEEQFRLFSDELWRDVKNTAYMMDNLLQWASSQMKGIHVMPDDCDISTLLRSEFELLQSLARQKEITLTHDLQHPIMVYADANMIRLVLRNLINNAIKFTPLLGSVHITYLLQPEKLELIIQDNGVGIAPADQQKVFSNIYYSTSGTQHEKGCGLGLPLSKDFIERNNGKIWFHSVAGKGTAFHFTIPLSTDEEHLGRGYTIIVKDGQEHNQRIIRNN</sequence>
<evidence type="ECO:0000256" key="7">
    <source>
        <dbReference type="PROSITE-ProRule" id="PRU00339"/>
    </source>
</evidence>
<dbReference type="InterPro" id="IPR003661">
    <property type="entry name" value="HisK_dim/P_dom"/>
</dbReference>
<comment type="catalytic activity">
    <reaction evidence="1">
        <text>ATP + protein L-histidine = ADP + protein N-phospho-L-histidine.</text>
        <dbReference type="EC" id="2.7.13.3"/>
    </reaction>
</comment>
<keyword evidence="13" id="KW-1185">Reference proteome</keyword>
<evidence type="ECO:0000256" key="6">
    <source>
        <dbReference type="ARBA" id="ARBA00023012"/>
    </source>
</evidence>
<dbReference type="PRINTS" id="PR00344">
    <property type="entry name" value="BCTRLSENSOR"/>
</dbReference>
<dbReference type="SMART" id="SM00387">
    <property type="entry name" value="HATPase_c"/>
    <property type="match status" value="1"/>
</dbReference>
<keyword evidence="7" id="KW-0802">TPR repeat</keyword>
<dbReference type="SMART" id="SM00388">
    <property type="entry name" value="HisKA"/>
    <property type="match status" value="1"/>
</dbReference>
<evidence type="ECO:0000256" key="4">
    <source>
        <dbReference type="ARBA" id="ARBA00022679"/>
    </source>
</evidence>
<dbReference type="PROSITE" id="PS50109">
    <property type="entry name" value="HIS_KIN"/>
    <property type="match status" value="1"/>
</dbReference>
<evidence type="ECO:0000259" key="11">
    <source>
        <dbReference type="PROSITE" id="PS50109"/>
    </source>
</evidence>
<dbReference type="SUPFAM" id="SSF47384">
    <property type="entry name" value="Homodimeric domain of signal transducing histidine kinase"/>
    <property type="match status" value="1"/>
</dbReference>
<dbReference type="InterPro" id="IPR011990">
    <property type="entry name" value="TPR-like_helical_dom_sf"/>
</dbReference>
<organism evidence="12 13">
    <name type="scientific">Chitinophaga rhizophila</name>
    <dbReference type="NCBI Taxonomy" id="2866212"/>
    <lineage>
        <taxon>Bacteria</taxon>
        <taxon>Pseudomonadati</taxon>
        <taxon>Bacteroidota</taxon>
        <taxon>Chitinophagia</taxon>
        <taxon>Chitinophagales</taxon>
        <taxon>Chitinophagaceae</taxon>
        <taxon>Chitinophaga</taxon>
    </lineage>
</organism>
<feature type="signal peptide" evidence="10">
    <location>
        <begin position="1"/>
        <end position="26"/>
    </location>
</feature>
<dbReference type="Pfam" id="PF02518">
    <property type="entry name" value="HATPase_c"/>
    <property type="match status" value="1"/>
</dbReference>
<evidence type="ECO:0000313" key="13">
    <source>
        <dbReference type="Proteomes" id="UP000812961"/>
    </source>
</evidence>
<dbReference type="PANTHER" id="PTHR43711:SF1">
    <property type="entry name" value="HISTIDINE KINASE 1"/>
    <property type="match status" value="1"/>
</dbReference>
<dbReference type="SUPFAM" id="SSF55874">
    <property type="entry name" value="ATPase domain of HSP90 chaperone/DNA topoisomerase II/histidine kinase"/>
    <property type="match status" value="1"/>
</dbReference>
<keyword evidence="9" id="KW-0812">Transmembrane</keyword>
<dbReference type="InterPro" id="IPR003594">
    <property type="entry name" value="HATPase_dom"/>
</dbReference>
<dbReference type="Proteomes" id="UP000812961">
    <property type="component" value="Unassembled WGS sequence"/>
</dbReference>
<evidence type="ECO:0000256" key="1">
    <source>
        <dbReference type="ARBA" id="ARBA00000085"/>
    </source>
</evidence>
<dbReference type="GO" id="GO:0016301">
    <property type="term" value="F:kinase activity"/>
    <property type="evidence" value="ECO:0007669"/>
    <property type="project" value="UniProtKB-KW"/>
</dbReference>
<dbReference type="Gene3D" id="1.10.287.130">
    <property type="match status" value="1"/>
</dbReference>
<dbReference type="InterPro" id="IPR050736">
    <property type="entry name" value="Sensor_HK_Regulatory"/>
</dbReference>
<evidence type="ECO:0000256" key="9">
    <source>
        <dbReference type="SAM" id="Phobius"/>
    </source>
</evidence>
<keyword evidence="6" id="KW-0902">Two-component regulatory system</keyword>
<feature type="coiled-coil region" evidence="8">
    <location>
        <begin position="320"/>
        <end position="347"/>
    </location>
</feature>
<dbReference type="InterPro" id="IPR004358">
    <property type="entry name" value="Sig_transdc_His_kin-like_C"/>
</dbReference>
<name>A0ABS7GJI4_9BACT</name>
<feature type="chain" id="PRO_5045482670" description="histidine kinase" evidence="10">
    <location>
        <begin position="27"/>
        <end position="667"/>
    </location>
</feature>
<dbReference type="InterPro" id="IPR036890">
    <property type="entry name" value="HATPase_C_sf"/>
</dbReference>
<comment type="caution">
    <text evidence="12">The sequence shown here is derived from an EMBL/GenBank/DDBJ whole genome shotgun (WGS) entry which is preliminary data.</text>
</comment>
<evidence type="ECO:0000313" key="12">
    <source>
        <dbReference type="EMBL" id="MBW8686924.1"/>
    </source>
</evidence>
<dbReference type="PROSITE" id="PS50005">
    <property type="entry name" value="TPR"/>
    <property type="match status" value="1"/>
</dbReference>
<keyword evidence="8" id="KW-0175">Coiled coil</keyword>
<dbReference type="InterPro" id="IPR019734">
    <property type="entry name" value="TPR_rpt"/>
</dbReference>
<feature type="transmembrane region" description="Helical" evidence="9">
    <location>
        <begin position="358"/>
        <end position="381"/>
    </location>
</feature>
<evidence type="ECO:0000256" key="10">
    <source>
        <dbReference type="SAM" id="SignalP"/>
    </source>
</evidence>
<keyword evidence="9" id="KW-1133">Transmembrane helix</keyword>
<dbReference type="SMART" id="SM00028">
    <property type="entry name" value="TPR"/>
    <property type="match status" value="4"/>
</dbReference>